<gene>
    <name evidence="3" type="ORF">DMB65_00470</name>
</gene>
<dbReference type="InterPro" id="IPR019734">
    <property type="entry name" value="TPR_rpt"/>
</dbReference>
<dbReference type="SMART" id="SM00028">
    <property type="entry name" value="TPR"/>
    <property type="match status" value="1"/>
</dbReference>
<dbReference type="InterPro" id="IPR011990">
    <property type="entry name" value="TPR-like_helical_dom_sf"/>
</dbReference>
<dbReference type="AlphaFoldDB" id="A0A2V4BU24"/>
<dbReference type="PROSITE" id="PS50293">
    <property type="entry name" value="TPR_REGION"/>
    <property type="match status" value="1"/>
</dbReference>
<proteinExistence type="predicted"/>
<evidence type="ECO:0000313" key="3">
    <source>
        <dbReference type="EMBL" id="PXY42536.1"/>
    </source>
</evidence>
<dbReference type="SUPFAM" id="SSF48452">
    <property type="entry name" value="TPR-like"/>
    <property type="match status" value="1"/>
</dbReference>
<dbReference type="Pfam" id="PF00515">
    <property type="entry name" value="TPR_1"/>
    <property type="match status" value="1"/>
</dbReference>
<organism evidence="3 4">
    <name type="scientific">Flavobacterium cheongpyeongense</name>
    <dbReference type="NCBI Taxonomy" id="2212651"/>
    <lineage>
        <taxon>Bacteria</taxon>
        <taxon>Pseudomonadati</taxon>
        <taxon>Bacteroidota</taxon>
        <taxon>Flavobacteriia</taxon>
        <taxon>Flavobacteriales</taxon>
        <taxon>Flavobacteriaceae</taxon>
        <taxon>Flavobacterium</taxon>
    </lineage>
</organism>
<name>A0A2V4BU24_9FLAO</name>
<feature type="chain" id="PRO_5016162106" evidence="2">
    <location>
        <begin position="20"/>
        <end position="253"/>
    </location>
</feature>
<dbReference type="Proteomes" id="UP000247903">
    <property type="component" value="Unassembled WGS sequence"/>
</dbReference>
<protein>
    <submittedName>
        <fullName evidence="3">Uncharacterized protein</fullName>
    </submittedName>
</protein>
<accession>A0A2V4BU24</accession>
<dbReference type="Gene3D" id="1.25.40.10">
    <property type="entry name" value="Tetratricopeptide repeat domain"/>
    <property type="match status" value="1"/>
</dbReference>
<evidence type="ECO:0000256" key="1">
    <source>
        <dbReference type="PROSITE-ProRule" id="PRU00339"/>
    </source>
</evidence>
<evidence type="ECO:0000256" key="2">
    <source>
        <dbReference type="SAM" id="SignalP"/>
    </source>
</evidence>
<dbReference type="PROSITE" id="PS50005">
    <property type="entry name" value="TPR"/>
    <property type="match status" value="1"/>
</dbReference>
<dbReference type="RefSeq" id="WP_110304715.1">
    <property type="nucleotide sequence ID" value="NZ_QJHK01000001.1"/>
</dbReference>
<keyword evidence="1" id="KW-0802">TPR repeat</keyword>
<comment type="caution">
    <text evidence="3">The sequence shown here is derived from an EMBL/GenBank/DDBJ whole genome shotgun (WGS) entry which is preliminary data.</text>
</comment>
<reference evidence="3 4" key="1">
    <citation type="submission" date="2018-05" db="EMBL/GenBank/DDBJ databases">
        <title>Flavobacterium sp. strain IMCC34759, incomplete genome.</title>
        <authorList>
            <person name="Joung Y."/>
            <person name="Cho J."/>
        </authorList>
    </citation>
    <scope>NUCLEOTIDE SEQUENCE [LARGE SCALE GENOMIC DNA]</scope>
    <source>
        <strain evidence="3 4">IMCC34759</strain>
    </source>
</reference>
<feature type="repeat" description="TPR" evidence="1">
    <location>
        <begin position="209"/>
        <end position="242"/>
    </location>
</feature>
<feature type="signal peptide" evidence="2">
    <location>
        <begin position="1"/>
        <end position="19"/>
    </location>
</feature>
<sequence>MKYLFSTMLIISINSLLFAQNINNEPPSENEIGLNQWSEIGSKNIENLNILIDSIKVFKNKQDQKLFSEADYNQQRTKLKNKYVEEAKSAQKYYGILVKHLETFPVDLKNKIKGIKINIDNILPNGEIPDDIKTNLGYLIPISDYYKSTLSIDKTISQIKTEKKKGKNNIYNVSETALNDFGYELINSQKVNEAVEIFILNTKLYPQGYNTFDSLGECLLLLNRKKEAIKSYQKSLELNPNNENAKKIINEIK</sequence>
<dbReference type="EMBL" id="QJHK01000001">
    <property type="protein sequence ID" value="PXY42536.1"/>
    <property type="molecule type" value="Genomic_DNA"/>
</dbReference>
<keyword evidence="2" id="KW-0732">Signal</keyword>
<dbReference type="OrthoDB" id="9793489at2"/>
<keyword evidence="4" id="KW-1185">Reference proteome</keyword>
<evidence type="ECO:0000313" key="4">
    <source>
        <dbReference type="Proteomes" id="UP000247903"/>
    </source>
</evidence>